<evidence type="ECO:0000256" key="4">
    <source>
        <dbReference type="ARBA" id="ARBA00022475"/>
    </source>
</evidence>
<evidence type="ECO:0000256" key="6">
    <source>
        <dbReference type="ARBA" id="ARBA00022840"/>
    </source>
</evidence>
<dbReference type="SMART" id="SM00382">
    <property type="entry name" value="AAA"/>
    <property type="match status" value="1"/>
</dbReference>
<evidence type="ECO:0000256" key="7">
    <source>
        <dbReference type="ARBA" id="ARBA00023136"/>
    </source>
</evidence>
<comment type="subcellular location">
    <subcellularLocation>
        <location evidence="1">Cell inner membrane</location>
        <topology evidence="1">Peripheral membrane protein</topology>
    </subcellularLocation>
</comment>
<keyword evidence="5" id="KW-0547">Nucleotide-binding</keyword>
<evidence type="ECO:0000256" key="2">
    <source>
        <dbReference type="ARBA" id="ARBA00005417"/>
    </source>
</evidence>
<dbReference type="InterPro" id="IPR013563">
    <property type="entry name" value="Oligopep_ABC_C"/>
</dbReference>
<dbReference type="CDD" id="cd03257">
    <property type="entry name" value="ABC_NikE_OppD_transporters"/>
    <property type="match status" value="1"/>
</dbReference>
<proteinExistence type="inferred from homology"/>
<evidence type="ECO:0000256" key="5">
    <source>
        <dbReference type="ARBA" id="ARBA00022741"/>
    </source>
</evidence>
<dbReference type="Pfam" id="PF08352">
    <property type="entry name" value="oligo_HPY"/>
    <property type="match status" value="1"/>
</dbReference>
<organism evidence="9 10">
    <name type="scientific">Desulfatitalea alkaliphila</name>
    <dbReference type="NCBI Taxonomy" id="2929485"/>
    <lineage>
        <taxon>Bacteria</taxon>
        <taxon>Pseudomonadati</taxon>
        <taxon>Thermodesulfobacteriota</taxon>
        <taxon>Desulfobacteria</taxon>
        <taxon>Desulfobacterales</taxon>
        <taxon>Desulfosarcinaceae</taxon>
        <taxon>Desulfatitalea</taxon>
    </lineage>
</organism>
<dbReference type="PANTHER" id="PTHR43297:SF2">
    <property type="entry name" value="DIPEPTIDE TRANSPORT ATP-BINDING PROTEIN DPPD"/>
    <property type="match status" value="1"/>
</dbReference>
<evidence type="ECO:0000256" key="1">
    <source>
        <dbReference type="ARBA" id="ARBA00004417"/>
    </source>
</evidence>
<dbReference type="SUPFAM" id="SSF52540">
    <property type="entry name" value="P-loop containing nucleoside triphosphate hydrolases"/>
    <property type="match status" value="1"/>
</dbReference>
<accession>A0AA41UQL6</accession>
<dbReference type="InterPro" id="IPR050388">
    <property type="entry name" value="ABC_Ni/Peptide_Import"/>
</dbReference>
<dbReference type="Gene3D" id="3.40.50.300">
    <property type="entry name" value="P-loop containing nucleotide triphosphate hydrolases"/>
    <property type="match status" value="1"/>
</dbReference>
<dbReference type="Pfam" id="PF00005">
    <property type="entry name" value="ABC_tran"/>
    <property type="match status" value="1"/>
</dbReference>
<dbReference type="InterPro" id="IPR017871">
    <property type="entry name" value="ABC_transporter-like_CS"/>
</dbReference>
<name>A0AA41UQL6_9BACT</name>
<keyword evidence="10" id="KW-1185">Reference proteome</keyword>
<dbReference type="PROSITE" id="PS00211">
    <property type="entry name" value="ABC_TRANSPORTER_1"/>
    <property type="match status" value="1"/>
</dbReference>
<dbReference type="GO" id="GO:0015833">
    <property type="term" value="P:peptide transport"/>
    <property type="evidence" value="ECO:0007669"/>
    <property type="project" value="InterPro"/>
</dbReference>
<dbReference type="InterPro" id="IPR027417">
    <property type="entry name" value="P-loop_NTPase"/>
</dbReference>
<protein>
    <submittedName>
        <fullName evidence="9">ABC transporter ATP-binding protein</fullName>
    </submittedName>
</protein>
<dbReference type="GO" id="GO:0005886">
    <property type="term" value="C:plasma membrane"/>
    <property type="evidence" value="ECO:0007669"/>
    <property type="project" value="UniProtKB-SubCell"/>
</dbReference>
<dbReference type="RefSeq" id="WP_246909332.1">
    <property type="nucleotide sequence ID" value="NZ_JALJRB010000014.1"/>
</dbReference>
<evidence type="ECO:0000259" key="8">
    <source>
        <dbReference type="PROSITE" id="PS50893"/>
    </source>
</evidence>
<dbReference type="GO" id="GO:0005524">
    <property type="term" value="F:ATP binding"/>
    <property type="evidence" value="ECO:0007669"/>
    <property type="project" value="UniProtKB-KW"/>
</dbReference>
<evidence type="ECO:0000313" key="9">
    <source>
        <dbReference type="EMBL" id="MCJ8501493.1"/>
    </source>
</evidence>
<dbReference type="FunFam" id="3.40.50.300:FF:000016">
    <property type="entry name" value="Oligopeptide ABC transporter ATP-binding component"/>
    <property type="match status" value="1"/>
</dbReference>
<dbReference type="InterPro" id="IPR003439">
    <property type="entry name" value="ABC_transporter-like_ATP-bd"/>
</dbReference>
<keyword evidence="4" id="KW-1003">Cell membrane</keyword>
<comment type="caution">
    <text evidence="9">The sequence shown here is derived from an EMBL/GenBank/DDBJ whole genome shotgun (WGS) entry which is preliminary data.</text>
</comment>
<dbReference type="AlphaFoldDB" id="A0AA41UQL6"/>
<dbReference type="PROSITE" id="PS50893">
    <property type="entry name" value="ABC_TRANSPORTER_2"/>
    <property type="match status" value="1"/>
</dbReference>
<keyword evidence="6 9" id="KW-0067">ATP-binding</keyword>
<dbReference type="NCBIfam" id="TIGR01727">
    <property type="entry name" value="oligo_HPY"/>
    <property type="match status" value="1"/>
</dbReference>
<evidence type="ECO:0000256" key="3">
    <source>
        <dbReference type="ARBA" id="ARBA00022448"/>
    </source>
</evidence>
<dbReference type="EMBL" id="JALJRB010000014">
    <property type="protein sequence ID" value="MCJ8501493.1"/>
    <property type="molecule type" value="Genomic_DNA"/>
</dbReference>
<keyword evidence="3" id="KW-0813">Transport</keyword>
<comment type="similarity">
    <text evidence="2">Belongs to the ABC transporter superfamily.</text>
</comment>
<dbReference type="PANTHER" id="PTHR43297">
    <property type="entry name" value="OLIGOPEPTIDE TRANSPORT ATP-BINDING PROTEIN APPD"/>
    <property type="match status" value="1"/>
</dbReference>
<sequence>MPLLDVQNLTIVYRTNAGPVIAAEDVCFTLERGRAVGIVGESGCGKTTIGMALMGLLPENGFVQQGRIIIEDTDLLSLTKPALRALRWKKMAMIFQAAMNALNPVHRVGDQIAEAIQTHYPDYSADKTRKEVAALFDLVDIPRNRIDDYPHQYSGGMKQRAVIAMALSCKPDLIIADEPTTALDVIVQDQILKKIKAFQDDMNIATIVISHDIGVVSEVCDNIMVMYKGRMIEYGKCEEVFMSPAHPYTVALLSSHLSLDSTYDFQADIENITEAPAASVLPGACGYAEKCRHADVQCFVQTPAWRHLSSTHRVLCLKVVTNDQ</sequence>
<dbReference type="Proteomes" id="UP001165427">
    <property type="component" value="Unassembled WGS sequence"/>
</dbReference>
<dbReference type="InterPro" id="IPR003593">
    <property type="entry name" value="AAA+_ATPase"/>
</dbReference>
<keyword evidence="7" id="KW-0472">Membrane</keyword>
<evidence type="ECO:0000313" key="10">
    <source>
        <dbReference type="Proteomes" id="UP001165427"/>
    </source>
</evidence>
<reference evidence="9" key="1">
    <citation type="submission" date="2022-04" db="EMBL/GenBank/DDBJ databases">
        <title>Desulfatitalea alkaliphila sp. nov., a novel anaerobic sulfate-reducing bacterium isolated from terrestrial mud volcano, Taman Peninsula, Russia.</title>
        <authorList>
            <person name="Khomyakova M.A."/>
            <person name="Merkel A.Y."/>
            <person name="Slobodkin A.I."/>
        </authorList>
    </citation>
    <scope>NUCLEOTIDE SEQUENCE</scope>
    <source>
        <strain evidence="9">M08but</strain>
    </source>
</reference>
<gene>
    <name evidence="9" type="ORF">MRX98_12980</name>
</gene>
<feature type="domain" description="ABC transporter" evidence="8">
    <location>
        <begin position="4"/>
        <end position="253"/>
    </location>
</feature>
<dbReference type="GO" id="GO:0016887">
    <property type="term" value="F:ATP hydrolysis activity"/>
    <property type="evidence" value="ECO:0007669"/>
    <property type="project" value="InterPro"/>
</dbReference>